<evidence type="ECO:0000256" key="3">
    <source>
        <dbReference type="ARBA" id="ARBA00022450"/>
    </source>
</evidence>
<dbReference type="InterPro" id="IPR006162">
    <property type="entry name" value="Ppantetheine_attach_site"/>
</dbReference>
<dbReference type="Pfam" id="PF00550">
    <property type="entry name" value="PP-binding"/>
    <property type="match status" value="3"/>
</dbReference>
<proteinExistence type="predicted"/>
<dbReference type="InterPro" id="IPR018201">
    <property type="entry name" value="Ketoacyl_synth_AS"/>
</dbReference>
<feature type="region of interest" description="Disordered" evidence="10">
    <location>
        <begin position="1803"/>
        <end position="1822"/>
    </location>
</feature>
<dbReference type="SMART" id="SM00825">
    <property type="entry name" value="PKS_KS"/>
    <property type="match status" value="3"/>
</dbReference>
<dbReference type="InterPro" id="IPR009081">
    <property type="entry name" value="PP-bd_ACP"/>
</dbReference>
<dbReference type="PANTHER" id="PTHR43775:SF37">
    <property type="entry name" value="SI:DKEY-61P9.11"/>
    <property type="match status" value="1"/>
</dbReference>
<comment type="subcellular location">
    <subcellularLocation>
        <location evidence="1">Cytoplasm</location>
    </subcellularLocation>
</comment>
<dbReference type="InterPro" id="IPR020807">
    <property type="entry name" value="PKS_DH"/>
</dbReference>
<feature type="region of interest" description="C-terminal hotdog fold" evidence="9">
    <location>
        <begin position="1557"/>
        <end position="1704"/>
    </location>
</feature>
<keyword evidence="7" id="KW-0677">Repeat</keyword>
<evidence type="ECO:0000256" key="8">
    <source>
        <dbReference type="ARBA" id="ARBA00054155"/>
    </source>
</evidence>
<evidence type="ECO:0000256" key="10">
    <source>
        <dbReference type="SAM" id="MobiDB-lite"/>
    </source>
</evidence>
<evidence type="ECO:0000256" key="4">
    <source>
        <dbReference type="ARBA" id="ARBA00022490"/>
    </source>
</evidence>
<dbReference type="InterPro" id="IPR049900">
    <property type="entry name" value="PKS_mFAS_DH"/>
</dbReference>
<dbReference type="InterPro" id="IPR049490">
    <property type="entry name" value="C883_1060-like_KR_N"/>
</dbReference>
<dbReference type="GO" id="GO:0031177">
    <property type="term" value="F:phosphopantetheine binding"/>
    <property type="evidence" value="ECO:0007669"/>
    <property type="project" value="InterPro"/>
</dbReference>
<name>A0A8A4TTX3_SULCO</name>
<comment type="pathway">
    <text evidence="2">Antibiotic biosynthesis.</text>
</comment>
<dbReference type="InterPro" id="IPR057326">
    <property type="entry name" value="KR_dom"/>
</dbReference>
<dbReference type="Pfam" id="PF08659">
    <property type="entry name" value="KR"/>
    <property type="match status" value="2"/>
</dbReference>
<dbReference type="GO" id="GO:0004312">
    <property type="term" value="F:fatty acid synthase activity"/>
    <property type="evidence" value="ECO:0007669"/>
    <property type="project" value="TreeGrafter"/>
</dbReference>
<dbReference type="InterPro" id="IPR020806">
    <property type="entry name" value="PKS_PP-bd"/>
</dbReference>
<dbReference type="InterPro" id="IPR049552">
    <property type="entry name" value="PKS_DH_N"/>
</dbReference>
<evidence type="ECO:0000256" key="6">
    <source>
        <dbReference type="ARBA" id="ARBA00022679"/>
    </source>
</evidence>
<dbReference type="KEGG" id="scor:J3U87_13255"/>
<dbReference type="Pfam" id="PF21394">
    <property type="entry name" value="Beta-ketacyl_N"/>
    <property type="match status" value="1"/>
</dbReference>
<feature type="region of interest" description="N-terminal hotdog fold" evidence="9">
    <location>
        <begin position="1423"/>
        <end position="1544"/>
    </location>
</feature>
<evidence type="ECO:0000259" key="12">
    <source>
        <dbReference type="PROSITE" id="PS52004"/>
    </source>
</evidence>
<gene>
    <name evidence="14" type="ORF">J3U87_13255</name>
</gene>
<comment type="caution">
    <text evidence="9">Lacks conserved residue(s) required for the propagation of feature annotation.</text>
</comment>
<dbReference type="PROSITE" id="PS50075">
    <property type="entry name" value="CARRIER"/>
    <property type="match status" value="3"/>
</dbReference>
<evidence type="ECO:0000256" key="7">
    <source>
        <dbReference type="ARBA" id="ARBA00022737"/>
    </source>
</evidence>
<dbReference type="InterPro" id="IPR042104">
    <property type="entry name" value="PKS_dehydratase_sf"/>
</dbReference>
<reference evidence="14" key="1">
    <citation type="submission" date="2021-03" db="EMBL/GenBank/DDBJ databases">
        <title>Acanthopleuribacteraceae sp. M133.</title>
        <authorList>
            <person name="Wang G."/>
        </authorList>
    </citation>
    <scope>NUCLEOTIDE SEQUENCE</scope>
    <source>
        <strain evidence="14">M133</strain>
    </source>
</reference>
<dbReference type="InterPro" id="IPR036291">
    <property type="entry name" value="NAD(P)-bd_dom_sf"/>
</dbReference>
<evidence type="ECO:0000256" key="9">
    <source>
        <dbReference type="PROSITE-ProRule" id="PRU01363"/>
    </source>
</evidence>
<keyword evidence="15" id="KW-1185">Reference proteome</keyword>
<dbReference type="SUPFAM" id="SSF53901">
    <property type="entry name" value="Thiolase-like"/>
    <property type="match status" value="3"/>
</dbReference>
<dbReference type="Gene3D" id="3.40.47.10">
    <property type="match status" value="3"/>
</dbReference>
<keyword evidence="3" id="KW-0596">Phosphopantetheine</keyword>
<evidence type="ECO:0000256" key="5">
    <source>
        <dbReference type="ARBA" id="ARBA00022553"/>
    </source>
</evidence>
<dbReference type="InterPro" id="IPR050091">
    <property type="entry name" value="PKS_NRPS_Biosynth_Enz"/>
</dbReference>
<dbReference type="InterPro" id="IPR014031">
    <property type="entry name" value="Ketoacyl_synth_C"/>
</dbReference>
<dbReference type="InterPro" id="IPR049551">
    <property type="entry name" value="PKS_DH_C"/>
</dbReference>
<feature type="region of interest" description="C-terminal hotdog fold" evidence="9">
    <location>
        <begin position="725"/>
        <end position="863"/>
    </location>
</feature>
<dbReference type="CDD" id="cd08953">
    <property type="entry name" value="KR_2_SDR_x"/>
    <property type="match status" value="2"/>
</dbReference>
<dbReference type="Gene3D" id="3.40.50.720">
    <property type="entry name" value="NAD(P)-binding Rossmann-like Domain"/>
    <property type="match status" value="2"/>
</dbReference>
<dbReference type="InterPro" id="IPR016039">
    <property type="entry name" value="Thiolase-like"/>
</dbReference>
<dbReference type="GO" id="GO:0005737">
    <property type="term" value="C:cytoplasm"/>
    <property type="evidence" value="ECO:0007669"/>
    <property type="project" value="UniProtKB-SubCell"/>
</dbReference>
<dbReference type="PROSITE" id="PS00012">
    <property type="entry name" value="PHOSPHOPANTETHEINE"/>
    <property type="match status" value="1"/>
</dbReference>
<dbReference type="Pfam" id="PF22621">
    <property type="entry name" value="CurL-like_PKS_C"/>
    <property type="match status" value="2"/>
</dbReference>
<dbReference type="PROSITE" id="PS00606">
    <property type="entry name" value="KS3_1"/>
    <property type="match status" value="1"/>
</dbReference>
<dbReference type="Pfam" id="PF21089">
    <property type="entry name" value="PKS_DH_N"/>
    <property type="match status" value="2"/>
</dbReference>
<dbReference type="Gene3D" id="1.10.1200.10">
    <property type="entry name" value="ACP-like"/>
    <property type="match status" value="3"/>
</dbReference>
<evidence type="ECO:0000313" key="15">
    <source>
        <dbReference type="Proteomes" id="UP000663929"/>
    </source>
</evidence>
<accession>A0A8A4TTX3</accession>
<feature type="domain" description="Ketosynthase family 3 (KS3)" evidence="12">
    <location>
        <begin position="1836"/>
        <end position="2259"/>
    </location>
</feature>
<sequence length="3543" mass="391726">MTARYPNATQRSQEERDIAVIGMACRFPGAPDYRTFWENLREKRFSVTEIPLDRWDWRALYGDQDGNKTDIKWGGFIEDIDTFDPLFFNISPKEADYMDPQHRLFLQAAWHAIEDAGYAPGRLAGKKIGVYAGVSKNDYAELMRENRETIISFLSTGTVHSILANRVSYLLDFHGKSEVVDTACSSFMVALNNAVRDIRSGLCESAVVGGVNAILTPTMYISHGKSGMLSKSGKCRTFDAKADGYVRAEGVGAVFVKSLTQAIQDEDQILGVIKGCAVQHGGRANSLTSPSVSSQAEVITAALADAAVDPRSIGFIETHGTGTPLGDPIEISALKAAYGPCREGEAPHCGLGTVKTNIGHLESAAGVAGLIKVLLSLRHRTLPALLHYQKLNPYIELEGSPFYIAEKSREWLPRAGHPLRAGLSSFGMGGVNAHMILEAPPERPTPPTEARQKSLILVSAKKGRLGAQVEQLCAFLKDHPGLAVADVAFTLMFGRDHFAERLAFEAQTISDITETLTSFLNGSGPYHQGLVRKRQSREPLVGSASHGLRELARQWVKGRVIEWERASFPGRKIALPTYPFRKRRCWFKESGTARATGRPAAITRGAETPISDTIPATAEMVSDHRVNGAKMLPAAGYLWWLWRKLKHQGGSSGDVCHLSDVFWQSPVVFDRDPQTLEAVLEADGGEQRFQIRNGSTVHCRGTLHGNSQSKLGERLDVPALISGCHSEIEKSELYPLFAAHGLDYGPTFQVTERIYWRDQAAVSVIDTTPGLDEGILDGVFQAAAALSIKNGTAGSRQQVPYFLERFDCSFDTADLRFVHVKQRSPANAKATCRFDMTACDADGHVLARFENFTKRALKSKPEPLMYYGSEWRPQEPEAGPVAIEGLLSIGTSPEITCDTHGPLLRFKFGERYETPSEDLFIISRYQAEDYLRAFTSLKTRKKRFSHILVQSQNPGPEDLSVLLLLAQSLIKAKIRNSIKIVYLAAWKTEDMRPLVFAAGGLARTLKFENAGIHLEIVGLDRPLAGDQVLLKDELASVPAPLHEVEYRGDQRRIRAMKKLTNDANSREISLKQGGVYLVSGGAGGLGRIFCKHLAQKYQAKLVLLGRRKADGAITALLEEIADLGGSGTYVSVDVSQAEPLHTAVKEARTAHGAIHGVIHASGVIDDSFILKSALPSFQKILKPKLEGTWNLDQATAEDRLDFFVMFSSVAALMPNQGQSGYASGNAYMDTFAEYRNMLVSKRKRWGLSLAINWPLWADGGMQVTKEEQTHLLNGFGMKPLATSKGVEMLYAALHMAERHRLNHLAGLVGDVAKIDKSFKIGPEFVWRDKDLTAFLLKDLKHIAAQILRVDEVVETDSFGTLGLDSLGFLKITQAINDSYTASVKPTLFFECDNLSQAAGRLLTTQADAIKAHFSKQGRMAAHYGSMGLLDVGQSDRENRRYQRTYTNREFYMVDHVVEGKYNVPGACFIEMARQAAALDQPTRVVSSLTKNYWAKQLSSHGPAFTAHIQLTHRETATSYEIFSLDGEKKTVHATGEIGYEPQDWEHVDLASIRQRCHGVRTRAQIYEQIHAEGLKVGSSFMPIESMVLNEHEALAYMALPEEVTDTWEDYLLHPSLLTGVFQAALINNRFHGDDAREFIPIAIERVTIKAPIAKQCYVHSQVQPQTKANPNLKKFNVAVCDAAGRLLVGLEDFAIKARNVESRELVVEKKKRADPSELLGKVQALLIEKMAPVIGIEPFEIDSEEAFENYGINSIMITELNTMVEEVFGSGHSKTLFFENINVRELAEYFIEEHREAMRDMLPTESPGEEAGVSPPVEQQDQPAEVTPPVVHREAGRDIAIIGLAGRYPKAETLDELWDNLKQGRDCIEEIPRSRFDYSAFYDPDRKNGRLYAKWGGFIEDVDKFDPLFFNISPREAEQMDPQERLLLQTAWETLEDAGYSRKELARTAPKTGVFIGALWQPYTALGVEATMRGNAMGPSGLLYNTANRISYFFNFQGPSMAVDTACSASLTALHLACHSIRRNECQTALAGGVNLSLDVSKYLFLSGNQFLSSEGKCRSFGEGGDGYVPGEGVGLVLLKPLDKAIADGDHIYGVIKGTAINHGGKTNGYTVPKPQAQAEVIIEALREARVEPRTIDYVEAHGTGTALGDPIEITGLSKAFATATRDTQFCAIGSIKSNIGHLEANAAIAGLTKILLQFKHRELVPSIHSESTNPNIDFNRTPFYVQREAAPWPSESKRRSALSSFGAGGSNAHLILEEYVADEPAPVPDEAVLVPLSAKTEERLKRVVENLQTHLRDTPAPAGYLRNLAYTLQVGREAMPRRVAFVVRDLPELSGKLAAFLQGEPEKQIYVSQAEAPSFKRLSMLQDRDFQETIATWIRKKKYHLAAELWAQGADLDWGELYQASRPKRVPLPVYPFLKESYWLPRTQTEPVKPAPKVDFHVPDWEEQPLRPLPEKTVAGPVLFINTLSRQGWVQALKHRYPDSKVLNVKKAPSFHHAFSVYAQLYEALKHTVGTGKTVILLTSDPLLYAGFSGLLKTLLEERVIERARFLVLTEDDENLPTYIERELTANDEAFFEARYEGPAGRRLIKTMRPVAPSPRNSEARYRSGGVYWITGGMGAMGRLFAEHLAGSVTDAKLILSGRRPAEDENITQALEYFREKGRNVTYLQGDVSDRSSVETMLERIVAAHGGLHGVIHAAGITRDGSFLEKSPQDLRAVLGPKISGVLHLDEATKTMPLDFFVCCSSISSVHGNRGQSDYALANGFMDAFAAYRRNLQGERSGKTITINWPLWRDGGMQVSEAVRAYLERKWGLIPMPTEIGLECFERCLASPWPQVMPLYRQEELPMREAYRERQSIPATQPASITDRIKSLIGDLLKVNPNNLDPETEITAYGFDSVSLNAFAQKLGELYGLELTSALFFEYDTIAKIVGHLGHLDPPTTERHGAPTPKQKPAAPEPILSIDDAQEPVAIIGFDGRFPGANHPTDFWNQVINEEMAISDLPKDAFRFKDAPVDDIERFGGGFLQDIDRFDAAFFSIDDQEARLMDPQQRLLLQSVWKTVEHAGYRMEQLSERQTGLFIGVGSSDYLQLMCAGDSAFNSHTQVGISPSMLANRISYHLNLKGPSEISDTACSSSIVAIHRAIRSLREGECELAIVGGVSLLLSARGYQGLKHLGFLSPSRASRSFDARADGYVRGEGVGSVLLKPLSQAERDHDHIHAVIKGSAVYHGGKSTLSLIAPSKNGQIGAMVRAYRNADVNPAAVQYVEAHGTATSFGDPAEISALKQAFVQLETEPRNGARCGIGALKPNIGHLEAASGMASLIKLTLALKMKKKPPLAGFHSLNPGIILESSPFYIVREPEDWVRTDVPRRAGLNSYGFGGVNSHLVLEEYVPKERKPSETYEIVTLSANDASTLEQNMHDLLDHLKQVSEPLPLRDISYTLCTGRTPMPVRLAVIEKDLGGLIERLEHFRDHPGCFTKELNPELGERCSHNGSGPNFEEATQLARRWMNGESVDWDAWFAGETPHKVALPTQRFNGKSYWYDQ</sequence>
<dbReference type="GO" id="GO:0005886">
    <property type="term" value="C:plasma membrane"/>
    <property type="evidence" value="ECO:0007669"/>
    <property type="project" value="TreeGrafter"/>
</dbReference>
<evidence type="ECO:0000259" key="11">
    <source>
        <dbReference type="PROSITE" id="PS50075"/>
    </source>
</evidence>
<dbReference type="FunFam" id="3.40.47.10:FF:000019">
    <property type="entry name" value="Polyketide synthase type I"/>
    <property type="match status" value="2"/>
</dbReference>
<keyword evidence="5" id="KW-0597">Phosphoprotein</keyword>
<dbReference type="InterPro" id="IPR014030">
    <property type="entry name" value="Ketoacyl_synth_N"/>
</dbReference>
<evidence type="ECO:0000313" key="14">
    <source>
        <dbReference type="EMBL" id="QTD53416.1"/>
    </source>
</evidence>
<dbReference type="InterPro" id="IPR036736">
    <property type="entry name" value="ACP-like_sf"/>
</dbReference>
<feature type="region of interest" description="N-terminal hotdog fold" evidence="9">
    <location>
        <begin position="593"/>
        <end position="710"/>
    </location>
</feature>
<feature type="domain" description="Carrier" evidence="11">
    <location>
        <begin position="1330"/>
        <end position="1405"/>
    </location>
</feature>
<dbReference type="RefSeq" id="WP_237383518.1">
    <property type="nucleotide sequence ID" value="NZ_CP071793.1"/>
</dbReference>
<feature type="domain" description="Carrier" evidence="11">
    <location>
        <begin position="1717"/>
        <end position="1794"/>
    </location>
</feature>
<dbReference type="Gene3D" id="1.10.1240.100">
    <property type="match status" value="3"/>
</dbReference>
<dbReference type="Pfam" id="PF14765">
    <property type="entry name" value="PS-DH"/>
    <property type="match status" value="2"/>
</dbReference>
<dbReference type="InterPro" id="IPR054514">
    <property type="entry name" value="RhiE-like_linker"/>
</dbReference>
<dbReference type="PROSITE" id="PS52004">
    <property type="entry name" value="KS3_2"/>
    <property type="match status" value="3"/>
</dbReference>
<dbReference type="Pfam" id="PF22336">
    <property type="entry name" value="RhiE-like_linker"/>
    <property type="match status" value="1"/>
</dbReference>
<dbReference type="SMART" id="SM00822">
    <property type="entry name" value="PKS_KR"/>
    <property type="match status" value="2"/>
</dbReference>
<dbReference type="SUPFAM" id="SSF51735">
    <property type="entry name" value="NAD(P)-binding Rossmann-fold domains"/>
    <property type="match status" value="2"/>
</dbReference>
<feature type="domain" description="PKS/mFAS DH" evidence="13">
    <location>
        <begin position="593"/>
        <end position="863"/>
    </location>
</feature>
<feature type="domain" description="Ketosynthase family 3 (KS3)" evidence="12">
    <location>
        <begin position="2967"/>
        <end position="3389"/>
    </location>
</feature>
<dbReference type="GO" id="GO:0004315">
    <property type="term" value="F:3-oxoacyl-[acyl-carrier-protein] synthase activity"/>
    <property type="evidence" value="ECO:0007669"/>
    <property type="project" value="InterPro"/>
</dbReference>
<dbReference type="SUPFAM" id="SSF47336">
    <property type="entry name" value="ACP-like"/>
    <property type="match status" value="3"/>
</dbReference>
<feature type="active site" description="Proton acceptor; for dehydratase activity" evidence="9">
    <location>
        <position position="624"/>
    </location>
</feature>
<feature type="domain" description="Ketosynthase family 3 (KS3)" evidence="12">
    <location>
        <begin position="15"/>
        <end position="439"/>
    </location>
</feature>
<feature type="active site" description="Proton donor; for dehydratase activity" evidence="9">
    <location>
        <position position="777"/>
    </location>
</feature>
<dbReference type="InterPro" id="IPR020841">
    <property type="entry name" value="PKS_Beta-ketoAc_synthase_dom"/>
</dbReference>
<dbReference type="InterPro" id="IPR013968">
    <property type="entry name" value="PKS_KR"/>
</dbReference>
<evidence type="ECO:0000256" key="2">
    <source>
        <dbReference type="ARBA" id="ARBA00004792"/>
    </source>
</evidence>
<dbReference type="Proteomes" id="UP000663929">
    <property type="component" value="Chromosome"/>
</dbReference>
<dbReference type="Gene3D" id="3.10.129.110">
    <property type="entry name" value="Polyketide synthase dehydratase"/>
    <property type="match status" value="2"/>
</dbReference>
<evidence type="ECO:0000256" key="1">
    <source>
        <dbReference type="ARBA" id="ARBA00004496"/>
    </source>
</evidence>
<dbReference type="PANTHER" id="PTHR43775">
    <property type="entry name" value="FATTY ACID SYNTHASE"/>
    <property type="match status" value="1"/>
</dbReference>
<dbReference type="Pfam" id="PF02801">
    <property type="entry name" value="Ketoacyl-synt_C"/>
    <property type="match status" value="3"/>
</dbReference>
<dbReference type="PROSITE" id="PS52019">
    <property type="entry name" value="PKS_MFAS_DH"/>
    <property type="match status" value="2"/>
</dbReference>
<organism evidence="14 15">
    <name type="scientific">Sulfidibacter corallicola</name>
    <dbReference type="NCBI Taxonomy" id="2818388"/>
    <lineage>
        <taxon>Bacteria</taxon>
        <taxon>Pseudomonadati</taxon>
        <taxon>Acidobacteriota</taxon>
        <taxon>Holophagae</taxon>
        <taxon>Acanthopleuribacterales</taxon>
        <taxon>Acanthopleuribacteraceae</taxon>
        <taxon>Sulfidibacter</taxon>
    </lineage>
</organism>
<comment type="function">
    <text evidence="8">Involved in production of the polyketide antibiotic thailandamide.</text>
</comment>
<dbReference type="CDD" id="cd00833">
    <property type="entry name" value="PKS"/>
    <property type="match status" value="3"/>
</dbReference>
<keyword evidence="6" id="KW-0808">Transferase</keyword>
<dbReference type="GO" id="GO:0071770">
    <property type="term" value="P:DIM/DIP cell wall layer assembly"/>
    <property type="evidence" value="ECO:0007669"/>
    <property type="project" value="TreeGrafter"/>
</dbReference>
<keyword evidence="4" id="KW-0963">Cytoplasm</keyword>
<dbReference type="SMART" id="SM00823">
    <property type="entry name" value="PKS_PP"/>
    <property type="match status" value="3"/>
</dbReference>
<protein>
    <submittedName>
        <fullName evidence="14">SDR family NAD(P)-dependent oxidoreductase</fullName>
    </submittedName>
</protein>
<dbReference type="SMART" id="SM00826">
    <property type="entry name" value="PKS_DH"/>
    <property type="match status" value="1"/>
</dbReference>
<dbReference type="EMBL" id="CP071793">
    <property type="protein sequence ID" value="QTD53416.1"/>
    <property type="molecule type" value="Genomic_DNA"/>
</dbReference>
<feature type="domain" description="Carrier" evidence="11">
    <location>
        <begin position="2864"/>
        <end position="2938"/>
    </location>
</feature>
<feature type="domain" description="PKS/mFAS DH" evidence="13">
    <location>
        <begin position="1423"/>
        <end position="1704"/>
    </location>
</feature>
<dbReference type="Pfam" id="PF00109">
    <property type="entry name" value="ketoacyl-synt"/>
    <property type="match status" value="3"/>
</dbReference>
<dbReference type="GO" id="GO:0006633">
    <property type="term" value="P:fatty acid biosynthetic process"/>
    <property type="evidence" value="ECO:0007669"/>
    <property type="project" value="InterPro"/>
</dbReference>
<evidence type="ECO:0000259" key="13">
    <source>
        <dbReference type="PROSITE" id="PS52019"/>
    </source>
</evidence>